<proteinExistence type="predicted"/>
<evidence type="ECO:0000313" key="3">
    <source>
        <dbReference type="Proteomes" id="UP001059617"/>
    </source>
</evidence>
<dbReference type="EMBL" id="CP073720">
    <property type="protein sequence ID" value="UWP81581.1"/>
    <property type="molecule type" value="Genomic_DNA"/>
</dbReference>
<organism evidence="2 3">
    <name type="scientific">Dactylosporangium fulvum</name>
    <dbReference type="NCBI Taxonomy" id="53359"/>
    <lineage>
        <taxon>Bacteria</taxon>
        <taxon>Bacillati</taxon>
        <taxon>Actinomycetota</taxon>
        <taxon>Actinomycetes</taxon>
        <taxon>Micromonosporales</taxon>
        <taxon>Micromonosporaceae</taxon>
        <taxon>Dactylosporangium</taxon>
    </lineage>
</organism>
<keyword evidence="3" id="KW-1185">Reference proteome</keyword>
<evidence type="ECO:0000256" key="1">
    <source>
        <dbReference type="SAM" id="MobiDB-lite"/>
    </source>
</evidence>
<feature type="region of interest" description="Disordered" evidence="1">
    <location>
        <begin position="45"/>
        <end position="66"/>
    </location>
</feature>
<reference evidence="2" key="1">
    <citation type="submission" date="2021-04" db="EMBL/GenBank/DDBJ databases">
        <authorList>
            <person name="Hartkoorn R.C."/>
            <person name="Beaudoing E."/>
            <person name="Hot D."/>
        </authorList>
    </citation>
    <scope>NUCLEOTIDE SEQUENCE</scope>
    <source>
        <strain evidence="2">NRRL B-16292</strain>
    </source>
</reference>
<accession>A0ABY5W0K3</accession>
<dbReference type="RefSeq" id="WP_259859347.1">
    <property type="nucleotide sequence ID" value="NZ_BAAAST010000034.1"/>
</dbReference>
<name>A0ABY5W0K3_9ACTN</name>
<reference evidence="2" key="2">
    <citation type="submission" date="2022-09" db="EMBL/GenBank/DDBJ databases">
        <title>Biosynthetic gene clusters of Dactylosporangioum fulvum.</title>
        <authorList>
            <person name="Caradec T."/>
        </authorList>
    </citation>
    <scope>NUCLEOTIDE SEQUENCE</scope>
    <source>
        <strain evidence="2">NRRL B-16292</strain>
    </source>
</reference>
<dbReference type="Proteomes" id="UP001059617">
    <property type="component" value="Chromosome"/>
</dbReference>
<protein>
    <submittedName>
        <fullName evidence="2">Uncharacterized protein</fullName>
    </submittedName>
</protein>
<evidence type="ECO:0000313" key="2">
    <source>
        <dbReference type="EMBL" id="UWP81581.1"/>
    </source>
</evidence>
<gene>
    <name evidence="2" type="ORF">Dfulv_41760</name>
</gene>
<sequence>MKSHPRVLPPPDLEALFGVLVTVHARLLADELPPDLVRQLLNRLTDHGPLPEGASAGALGDVRGLR</sequence>